<protein>
    <submittedName>
        <fullName evidence="1">Uncharacterized protein</fullName>
    </submittedName>
</protein>
<dbReference type="EMBL" id="BKCJ011423236">
    <property type="protein sequence ID" value="GFD32335.1"/>
    <property type="molecule type" value="Genomic_DNA"/>
</dbReference>
<gene>
    <name evidence="1" type="ORF">Tci_904304</name>
</gene>
<sequence>NGAVLLENVEGIELDFAALTRKQLLAQRGVPEQISLVVAATQASIELVCHIGLKRDAWPYYPAQPQARYLAEVVVLRRGRRKGKVQSLADVAAQYHAGIQRGRAGVVEALVYEAGVLRKTDAPAQVQVALNNGQRPAIVE</sequence>
<feature type="non-terminal residue" evidence="1">
    <location>
        <position position="140"/>
    </location>
</feature>
<name>A0A699VAE5_TANCI</name>
<evidence type="ECO:0000313" key="1">
    <source>
        <dbReference type="EMBL" id="GFD32335.1"/>
    </source>
</evidence>
<dbReference type="AlphaFoldDB" id="A0A699VAE5"/>
<organism evidence="1">
    <name type="scientific">Tanacetum cinerariifolium</name>
    <name type="common">Dalmatian daisy</name>
    <name type="synonym">Chrysanthemum cinerariifolium</name>
    <dbReference type="NCBI Taxonomy" id="118510"/>
    <lineage>
        <taxon>Eukaryota</taxon>
        <taxon>Viridiplantae</taxon>
        <taxon>Streptophyta</taxon>
        <taxon>Embryophyta</taxon>
        <taxon>Tracheophyta</taxon>
        <taxon>Spermatophyta</taxon>
        <taxon>Magnoliopsida</taxon>
        <taxon>eudicotyledons</taxon>
        <taxon>Gunneridae</taxon>
        <taxon>Pentapetalae</taxon>
        <taxon>asterids</taxon>
        <taxon>campanulids</taxon>
        <taxon>Asterales</taxon>
        <taxon>Asteraceae</taxon>
        <taxon>Asteroideae</taxon>
        <taxon>Anthemideae</taxon>
        <taxon>Anthemidinae</taxon>
        <taxon>Tanacetum</taxon>
    </lineage>
</organism>
<feature type="non-terminal residue" evidence="1">
    <location>
        <position position="1"/>
    </location>
</feature>
<reference evidence="1" key="1">
    <citation type="journal article" date="2019" name="Sci. Rep.">
        <title>Draft genome of Tanacetum cinerariifolium, the natural source of mosquito coil.</title>
        <authorList>
            <person name="Yamashiro T."/>
            <person name="Shiraishi A."/>
            <person name="Satake H."/>
            <person name="Nakayama K."/>
        </authorList>
    </citation>
    <scope>NUCLEOTIDE SEQUENCE</scope>
</reference>
<comment type="caution">
    <text evidence="1">The sequence shown here is derived from an EMBL/GenBank/DDBJ whole genome shotgun (WGS) entry which is preliminary data.</text>
</comment>
<proteinExistence type="predicted"/>
<accession>A0A699VAE5</accession>